<keyword evidence="2" id="KW-0472">Membrane</keyword>
<evidence type="ECO:0000313" key="5">
    <source>
        <dbReference type="Proteomes" id="UP000578112"/>
    </source>
</evidence>
<name>A0A7W7MTZ8_9ACTN</name>
<reference evidence="4 5" key="1">
    <citation type="submission" date="2020-08" db="EMBL/GenBank/DDBJ databases">
        <title>Sequencing the genomes of 1000 actinobacteria strains.</title>
        <authorList>
            <person name="Klenk H.-P."/>
        </authorList>
    </citation>
    <scope>NUCLEOTIDE SEQUENCE [LARGE SCALE GENOMIC DNA]</scope>
    <source>
        <strain evidence="4 5">DSM 43149</strain>
    </source>
</reference>
<keyword evidence="5" id="KW-1185">Reference proteome</keyword>
<sequence length="371" mass="37727">MLTHFGRLGALLLAAGSLLPGGPAAAAPPAGNSLTYGNVTISGAAGDRVDAVFTVRNDGDSPVYGASIDLALGESRLTPLFDAANCYHPEAARLACDFAGTFAPHTAYRLVLPYRVVDRYPHQIIPGVYSWDALPEHPAGGGGTDLVLDPPLGALPADAPRTRSGTTYWVLMDITGGAAPDVAVTSESGVTAAKGDIVRPVFTVRNVGAMSINLPQPWPETEPASRPRQPLLRVAVPAGAAVVTAADGCKPAADDPAVYDCRSPREIPAAGTIAFPFELRLDDDLANAAVTGTTVVPDDGVPANNVARFIINPSADTPSTPPSTPSATPTAAAGGSGGSLPITGPGSILPVAAAFLAVGVALLIGARRRRT</sequence>
<feature type="signal peptide" evidence="3">
    <location>
        <begin position="1"/>
        <end position="26"/>
    </location>
</feature>
<organism evidence="4 5">
    <name type="scientific">Actinoplanes digitatis</name>
    <dbReference type="NCBI Taxonomy" id="1868"/>
    <lineage>
        <taxon>Bacteria</taxon>
        <taxon>Bacillati</taxon>
        <taxon>Actinomycetota</taxon>
        <taxon>Actinomycetes</taxon>
        <taxon>Micromonosporales</taxon>
        <taxon>Micromonosporaceae</taxon>
        <taxon>Actinoplanes</taxon>
    </lineage>
</organism>
<feature type="chain" id="PRO_5031556296" description="Gram-positive cocci surface proteins LPxTG domain-containing protein" evidence="3">
    <location>
        <begin position="27"/>
        <end position="371"/>
    </location>
</feature>
<feature type="region of interest" description="Disordered" evidence="1">
    <location>
        <begin position="312"/>
        <end position="338"/>
    </location>
</feature>
<keyword evidence="2" id="KW-1133">Transmembrane helix</keyword>
<keyword evidence="2" id="KW-0812">Transmembrane</keyword>
<evidence type="ECO:0008006" key="6">
    <source>
        <dbReference type="Google" id="ProtNLM"/>
    </source>
</evidence>
<protein>
    <recommendedName>
        <fullName evidence="6">Gram-positive cocci surface proteins LPxTG domain-containing protein</fullName>
    </recommendedName>
</protein>
<evidence type="ECO:0000313" key="4">
    <source>
        <dbReference type="EMBL" id="MBB4766297.1"/>
    </source>
</evidence>
<dbReference type="Proteomes" id="UP000578112">
    <property type="component" value="Unassembled WGS sequence"/>
</dbReference>
<evidence type="ECO:0000256" key="2">
    <source>
        <dbReference type="SAM" id="Phobius"/>
    </source>
</evidence>
<evidence type="ECO:0000256" key="3">
    <source>
        <dbReference type="SAM" id="SignalP"/>
    </source>
</evidence>
<accession>A0A7W7MTZ8</accession>
<keyword evidence="3" id="KW-0732">Signal</keyword>
<feature type="transmembrane region" description="Helical" evidence="2">
    <location>
        <begin position="348"/>
        <end position="366"/>
    </location>
</feature>
<proteinExistence type="predicted"/>
<dbReference type="AlphaFoldDB" id="A0A7W7MTZ8"/>
<comment type="caution">
    <text evidence="4">The sequence shown here is derived from an EMBL/GenBank/DDBJ whole genome shotgun (WGS) entry which is preliminary data.</text>
</comment>
<dbReference type="EMBL" id="JACHNH010000001">
    <property type="protein sequence ID" value="MBB4766297.1"/>
    <property type="molecule type" value="Genomic_DNA"/>
</dbReference>
<dbReference type="RefSeq" id="WP_184997431.1">
    <property type="nucleotide sequence ID" value="NZ_BOMK01000085.1"/>
</dbReference>
<evidence type="ECO:0000256" key="1">
    <source>
        <dbReference type="SAM" id="MobiDB-lite"/>
    </source>
</evidence>
<gene>
    <name evidence="4" type="ORF">BJ971_006853</name>
</gene>